<dbReference type="STRING" id="3760.A0A251RJI7"/>
<evidence type="ECO:0000313" key="3">
    <source>
        <dbReference type="Proteomes" id="UP000006882"/>
    </source>
</evidence>
<sequence length="323" mass="36649">MMDPSCTSTSVSGFYNFLTHELNNLDQSFLSHSFMSIQFLQKVLSSLKSFHSQLTTLVQKLHLPIGEKWLDEYMDESSRLWEACNVLKLGVSCMENVFAAGANVLSSTDEFHYYLNEQTSNQVIRAVSAYQMEIIGLEHDNKALMETRVEQLSLRINENIVSMGSKFNGFSGFRGVMYAMRNVSSLLLMILLSGIVYYLPGSSFQEEGGLEGSVIFGSNFMVSVARLQRRVANVFEQIPGPPHGLLLHEFRETKSLMEEVRGELERMVEHEAEIHDIQDSVDKLKSCFGLLRSGVEAIIEQLDDFFDEIVEGRKKLLDMCTHR</sequence>
<evidence type="ECO:0000256" key="1">
    <source>
        <dbReference type="SAM" id="Phobius"/>
    </source>
</evidence>
<dbReference type="Gramene" id="ONI36152">
    <property type="protein sequence ID" value="ONI36152"/>
    <property type="gene ID" value="PRUPE_1G572300"/>
</dbReference>
<dbReference type="SMR" id="A0A251RJI7"/>
<proteinExistence type="predicted"/>
<dbReference type="EMBL" id="CM007651">
    <property type="protein sequence ID" value="ONI36152.1"/>
    <property type="molecule type" value="Genomic_DNA"/>
</dbReference>
<gene>
    <name evidence="2" type="ORF">PRUPE_1G572300</name>
</gene>
<evidence type="ECO:0000313" key="2">
    <source>
        <dbReference type="EMBL" id="ONI36152.1"/>
    </source>
</evidence>
<dbReference type="OrthoDB" id="691840at2759"/>
<feature type="transmembrane region" description="Helical" evidence="1">
    <location>
        <begin position="183"/>
        <end position="200"/>
    </location>
</feature>
<keyword evidence="1" id="KW-0472">Membrane</keyword>
<dbReference type="eggNOG" id="ENOG502QQNX">
    <property type="taxonomic scope" value="Eukaryota"/>
</dbReference>
<name>A0A251RJI7_PRUPE</name>
<dbReference type="AlphaFoldDB" id="A0A251RJI7"/>
<dbReference type="Proteomes" id="UP000006882">
    <property type="component" value="Chromosome G1"/>
</dbReference>
<protein>
    <submittedName>
        <fullName evidence="2">Uncharacterized protein</fullName>
    </submittedName>
</protein>
<keyword evidence="3" id="KW-1185">Reference proteome</keyword>
<dbReference type="PANTHER" id="PTHR31509">
    <property type="entry name" value="BPS1-LIKE PROTEIN"/>
    <property type="match status" value="1"/>
</dbReference>
<reference evidence="2 3" key="1">
    <citation type="journal article" date="2013" name="Nat. Genet.">
        <title>The high-quality draft genome of peach (Prunus persica) identifies unique patterns of genetic diversity, domestication and genome evolution.</title>
        <authorList>
            <consortium name="International Peach Genome Initiative"/>
            <person name="Verde I."/>
            <person name="Abbott A.G."/>
            <person name="Scalabrin S."/>
            <person name="Jung S."/>
            <person name="Shu S."/>
            <person name="Marroni F."/>
            <person name="Zhebentyayeva T."/>
            <person name="Dettori M.T."/>
            <person name="Grimwood J."/>
            <person name="Cattonaro F."/>
            <person name="Zuccolo A."/>
            <person name="Rossini L."/>
            <person name="Jenkins J."/>
            <person name="Vendramin E."/>
            <person name="Meisel L.A."/>
            <person name="Decroocq V."/>
            <person name="Sosinski B."/>
            <person name="Prochnik S."/>
            <person name="Mitros T."/>
            <person name="Policriti A."/>
            <person name="Cipriani G."/>
            <person name="Dondini L."/>
            <person name="Ficklin S."/>
            <person name="Goodstein D.M."/>
            <person name="Xuan P."/>
            <person name="Del Fabbro C."/>
            <person name="Aramini V."/>
            <person name="Copetti D."/>
            <person name="Gonzalez S."/>
            <person name="Horner D.S."/>
            <person name="Falchi R."/>
            <person name="Lucas S."/>
            <person name="Mica E."/>
            <person name="Maldonado J."/>
            <person name="Lazzari B."/>
            <person name="Bielenberg D."/>
            <person name="Pirona R."/>
            <person name="Miculan M."/>
            <person name="Barakat A."/>
            <person name="Testolin R."/>
            <person name="Stella A."/>
            <person name="Tartarini S."/>
            <person name="Tonutti P."/>
            <person name="Arus P."/>
            <person name="Orellana A."/>
            <person name="Wells C."/>
            <person name="Main D."/>
            <person name="Vizzotto G."/>
            <person name="Silva H."/>
            <person name="Salamini F."/>
            <person name="Schmutz J."/>
            <person name="Morgante M."/>
            <person name="Rokhsar D.S."/>
        </authorList>
    </citation>
    <scope>NUCLEOTIDE SEQUENCE [LARGE SCALE GENOMIC DNA]</scope>
    <source>
        <strain evidence="3">cv. Nemared</strain>
    </source>
</reference>
<accession>A0A251RJI7</accession>
<organism evidence="2 3">
    <name type="scientific">Prunus persica</name>
    <name type="common">Peach</name>
    <name type="synonym">Amygdalus persica</name>
    <dbReference type="NCBI Taxonomy" id="3760"/>
    <lineage>
        <taxon>Eukaryota</taxon>
        <taxon>Viridiplantae</taxon>
        <taxon>Streptophyta</taxon>
        <taxon>Embryophyta</taxon>
        <taxon>Tracheophyta</taxon>
        <taxon>Spermatophyta</taxon>
        <taxon>Magnoliopsida</taxon>
        <taxon>eudicotyledons</taxon>
        <taxon>Gunneridae</taxon>
        <taxon>Pentapetalae</taxon>
        <taxon>rosids</taxon>
        <taxon>fabids</taxon>
        <taxon>Rosales</taxon>
        <taxon>Rosaceae</taxon>
        <taxon>Amygdaloideae</taxon>
        <taxon>Amygdaleae</taxon>
        <taxon>Prunus</taxon>
    </lineage>
</organism>
<keyword evidence="1" id="KW-1133">Transmembrane helix</keyword>
<keyword evidence="1" id="KW-0812">Transmembrane</keyword>